<feature type="transmembrane region" description="Helical" evidence="9">
    <location>
        <begin position="66"/>
        <end position="87"/>
    </location>
</feature>
<proteinExistence type="predicted"/>
<dbReference type="InterPro" id="IPR050736">
    <property type="entry name" value="Sensor_HK_Regulatory"/>
</dbReference>
<keyword evidence="9" id="KW-0812">Transmembrane</keyword>
<keyword evidence="4" id="KW-0808">Transferase</keyword>
<dbReference type="PATRIC" id="fig|1618552.3.peg.174"/>
<feature type="transmembrane region" description="Helical" evidence="9">
    <location>
        <begin position="260"/>
        <end position="278"/>
    </location>
</feature>
<evidence type="ECO:0000256" key="7">
    <source>
        <dbReference type="ARBA" id="ARBA00023136"/>
    </source>
</evidence>
<dbReference type="AlphaFoldDB" id="A0A0G0SYH0"/>
<dbReference type="Proteomes" id="UP000034793">
    <property type="component" value="Unassembled WGS sequence"/>
</dbReference>
<keyword evidence="8" id="KW-0175">Coiled coil</keyword>
<keyword evidence="9" id="KW-1133">Transmembrane helix</keyword>
<dbReference type="FunFam" id="3.30.565.10:FF:000006">
    <property type="entry name" value="Sensor histidine kinase WalK"/>
    <property type="match status" value="1"/>
</dbReference>
<dbReference type="Gene3D" id="3.30.565.10">
    <property type="entry name" value="Histidine kinase-like ATPase, C-terminal domain"/>
    <property type="match status" value="1"/>
</dbReference>
<dbReference type="FunFam" id="1.10.287.130:FF:000001">
    <property type="entry name" value="Two-component sensor histidine kinase"/>
    <property type="match status" value="1"/>
</dbReference>
<organism evidence="11 12">
    <name type="scientific">Candidatus Woesebacteria bacterium GW2011_GWA1_39_8</name>
    <dbReference type="NCBI Taxonomy" id="1618552"/>
    <lineage>
        <taxon>Bacteria</taxon>
        <taxon>Candidatus Woeseibacteriota</taxon>
    </lineage>
</organism>
<keyword evidence="5" id="KW-0418">Kinase</keyword>
<evidence type="ECO:0000256" key="3">
    <source>
        <dbReference type="ARBA" id="ARBA00022553"/>
    </source>
</evidence>
<dbReference type="InterPro" id="IPR003661">
    <property type="entry name" value="HisK_dim/P_dom"/>
</dbReference>
<evidence type="ECO:0000256" key="4">
    <source>
        <dbReference type="ARBA" id="ARBA00022679"/>
    </source>
</evidence>
<feature type="transmembrane region" description="Helical" evidence="9">
    <location>
        <begin position="174"/>
        <end position="198"/>
    </location>
</feature>
<dbReference type="PANTHER" id="PTHR43711:SF31">
    <property type="entry name" value="HISTIDINE KINASE"/>
    <property type="match status" value="1"/>
</dbReference>
<dbReference type="SUPFAM" id="SSF47384">
    <property type="entry name" value="Homodimeric domain of signal transducing histidine kinase"/>
    <property type="match status" value="1"/>
</dbReference>
<dbReference type="SMART" id="SM00387">
    <property type="entry name" value="HATPase_c"/>
    <property type="match status" value="1"/>
</dbReference>
<dbReference type="PANTHER" id="PTHR43711">
    <property type="entry name" value="TWO-COMPONENT HISTIDINE KINASE"/>
    <property type="match status" value="1"/>
</dbReference>
<evidence type="ECO:0000256" key="2">
    <source>
        <dbReference type="ARBA" id="ARBA00012438"/>
    </source>
</evidence>
<keyword evidence="3" id="KW-0597">Phosphoprotein</keyword>
<comment type="caution">
    <text evidence="11">The sequence shown here is derived from an EMBL/GenBank/DDBJ whole genome shotgun (WGS) entry which is preliminary data.</text>
</comment>
<evidence type="ECO:0000256" key="5">
    <source>
        <dbReference type="ARBA" id="ARBA00022777"/>
    </source>
</evidence>
<dbReference type="CDD" id="cd00082">
    <property type="entry name" value="HisKA"/>
    <property type="match status" value="1"/>
</dbReference>
<dbReference type="SUPFAM" id="SSF55874">
    <property type="entry name" value="ATPase domain of HSP90 chaperone/DNA topoisomerase II/histidine kinase"/>
    <property type="match status" value="1"/>
</dbReference>
<dbReference type="Pfam" id="PF16927">
    <property type="entry name" value="HisKA_7TM"/>
    <property type="match status" value="1"/>
</dbReference>
<feature type="transmembrane region" description="Helical" evidence="9">
    <location>
        <begin position="6"/>
        <end position="24"/>
    </location>
</feature>
<feature type="transmembrane region" description="Helical" evidence="9">
    <location>
        <begin position="231"/>
        <end position="254"/>
    </location>
</feature>
<evidence type="ECO:0000313" key="11">
    <source>
        <dbReference type="EMBL" id="KKR30622.1"/>
    </source>
</evidence>
<dbReference type="EC" id="2.7.13.3" evidence="2"/>
<keyword evidence="6" id="KW-0902">Two-component regulatory system</keyword>
<evidence type="ECO:0000256" key="6">
    <source>
        <dbReference type="ARBA" id="ARBA00023012"/>
    </source>
</evidence>
<comment type="catalytic activity">
    <reaction evidence="1">
        <text>ATP + protein L-histidine = ADP + protein N-phospho-L-histidine.</text>
        <dbReference type="EC" id="2.7.13.3"/>
    </reaction>
</comment>
<dbReference type="EMBL" id="LBXL01000004">
    <property type="protein sequence ID" value="KKR30622.1"/>
    <property type="molecule type" value="Genomic_DNA"/>
</dbReference>
<dbReference type="Gene3D" id="1.10.287.130">
    <property type="match status" value="1"/>
</dbReference>
<dbReference type="PRINTS" id="PR00344">
    <property type="entry name" value="BCTRLSENSOR"/>
</dbReference>
<dbReference type="InterPro" id="IPR005467">
    <property type="entry name" value="His_kinase_dom"/>
</dbReference>
<keyword evidence="7 9" id="KW-0472">Membrane</keyword>
<feature type="transmembrane region" description="Helical" evidence="9">
    <location>
        <begin position="99"/>
        <end position="120"/>
    </location>
</feature>
<feature type="transmembrane region" description="Helical" evidence="9">
    <location>
        <begin position="140"/>
        <end position="162"/>
    </location>
</feature>
<evidence type="ECO:0000256" key="8">
    <source>
        <dbReference type="SAM" id="Coils"/>
    </source>
</evidence>
<dbReference type="InterPro" id="IPR004358">
    <property type="entry name" value="Sig_transdc_His_kin-like_C"/>
</dbReference>
<dbReference type="Pfam" id="PF00512">
    <property type="entry name" value="HisKA"/>
    <property type="match status" value="1"/>
</dbReference>
<feature type="coiled-coil region" evidence="8">
    <location>
        <begin position="281"/>
        <end position="311"/>
    </location>
</feature>
<dbReference type="InterPro" id="IPR036890">
    <property type="entry name" value="HATPase_C_sf"/>
</dbReference>
<evidence type="ECO:0000259" key="10">
    <source>
        <dbReference type="PROSITE" id="PS50109"/>
    </source>
</evidence>
<sequence>MLDALGLLAVIFTIFADLFIAFVVYRNNPKSASNKLLSILATLLMFWAVFNYLALLPRNESIRLLWVRSVMFITTPLGPLIFLLSSTIPGEKINVKRNLLIIMLTLNIAIALLSFTPYIFSGLVNSPDNDGGFKLFPGPAIVLYAVNLIGFLTWGFIILFRRYRKSEGLLKRQLGIVIIGLFVSFSLMTLTNFIAVVVFKSIKLTFFGPIFTLIMIGFIAYAIVKHKLLNIKLLATQLFVGVILLILLAKIFTYVSIGELIVDMTIFVIVLIFSILLIKSITKEIEQKEKLAELNQRLKQLDAQKDEFISMAAHELRAPMTAIKGYVSMVMEGDTGDIPEKARGFLADANNITDRLVRLVNNMLNVSRIEEGRMVYQVEEENLSRVVRAVFNQFAPELERKGLKYDLEIPPEIKDKISVDPDRVQEVIGNLISNAVKYTDTGFVKVKLRQPNPKSVRVEVIDSGPGISEDEKVKLFQKFHRIETNVGKTTGTGLGLYICKLLVEKFNGKIDVDSVVGKGSTFWFELPLTESSS</sequence>
<protein>
    <recommendedName>
        <fullName evidence="2">histidine kinase</fullName>
        <ecNumber evidence="2">2.7.13.3</ecNumber>
    </recommendedName>
</protein>
<feature type="transmembrane region" description="Helical" evidence="9">
    <location>
        <begin position="204"/>
        <end position="224"/>
    </location>
</feature>
<dbReference type="InterPro" id="IPR031621">
    <property type="entry name" value="HisKA_7TM"/>
</dbReference>
<feature type="domain" description="Histidine kinase" evidence="10">
    <location>
        <begin position="311"/>
        <end position="530"/>
    </location>
</feature>
<gene>
    <name evidence="11" type="ORF">UT61_C0004G0049</name>
</gene>
<feature type="transmembrane region" description="Helical" evidence="9">
    <location>
        <begin position="36"/>
        <end position="54"/>
    </location>
</feature>
<evidence type="ECO:0000256" key="1">
    <source>
        <dbReference type="ARBA" id="ARBA00000085"/>
    </source>
</evidence>
<evidence type="ECO:0000313" key="12">
    <source>
        <dbReference type="Proteomes" id="UP000034793"/>
    </source>
</evidence>
<dbReference type="PROSITE" id="PS50109">
    <property type="entry name" value="HIS_KIN"/>
    <property type="match status" value="1"/>
</dbReference>
<dbReference type="SMART" id="SM00388">
    <property type="entry name" value="HisKA"/>
    <property type="match status" value="1"/>
</dbReference>
<dbReference type="GO" id="GO:0000155">
    <property type="term" value="F:phosphorelay sensor kinase activity"/>
    <property type="evidence" value="ECO:0007669"/>
    <property type="project" value="InterPro"/>
</dbReference>
<reference evidence="11 12" key="1">
    <citation type="journal article" date="2015" name="Nature">
        <title>rRNA introns, odd ribosomes, and small enigmatic genomes across a large radiation of phyla.</title>
        <authorList>
            <person name="Brown C.T."/>
            <person name="Hug L.A."/>
            <person name="Thomas B.C."/>
            <person name="Sharon I."/>
            <person name="Castelle C.J."/>
            <person name="Singh A."/>
            <person name="Wilkins M.J."/>
            <person name="Williams K.H."/>
            <person name="Banfield J.F."/>
        </authorList>
    </citation>
    <scope>NUCLEOTIDE SEQUENCE [LARGE SCALE GENOMIC DNA]</scope>
</reference>
<dbReference type="InterPro" id="IPR003594">
    <property type="entry name" value="HATPase_dom"/>
</dbReference>
<name>A0A0G0SYH0_9BACT</name>
<accession>A0A0G0SYH0</accession>
<dbReference type="InterPro" id="IPR036097">
    <property type="entry name" value="HisK_dim/P_sf"/>
</dbReference>
<dbReference type="Pfam" id="PF02518">
    <property type="entry name" value="HATPase_c"/>
    <property type="match status" value="1"/>
</dbReference>
<evidence type="ECO:0000256" key="9">
    <source>
        <dbReference type="SAM" id="Phobius"/>
    </source>
</evidence>